<dbReference type="PANTHER" id="PTHR12260">
    <property type="entry name" value="DAMAGE-CONTROL PHOSPHATASE ARMT1"/>
    <property type="match status" value="1"/>
</dbReference>
<gene>
    <name evidence="18" type="ORF">R5R35_013429</name>
</gene>
<feature type="region of interest" description="Disordered" evidence="16">
    <location>
        <begin position="259"/>
        <end position="289"/>
    </location>
</feature>
<dbReference type="Gene3D" id="3.40.50.10880">
    <property type="entry name" value="Uncharacterised protein PF01937, DUF89, domain 3"/>
    <property type="match status" value="1"/>
</dbReference>
<evidence type="ECO:0000256" key="4">
    <source>
        <dbReference type="ARBA" id="ARBA00001967"/>
    </source>
</evidence>
<organism evidence="18 19">
    <name type="scientific">Gryllus longicercus</name>
    <dbReference type="NCBI Taxonomy" id="2509291"/>
    <lineage>
        <taxon>Eukaryota</taxon>
        <taxon>Metazoa</taxon>
        <taxon>Ecdysozoa</taxon>
        <taxon>Arthropoda</taxon>
        <taxon>Hexapoda</taxon>
        <taxon>Insecta</taxon>
        <taxon>Pterygota</taxon>
        <taxon>Neoptera</taxon>
        <taxon>Polyneoptera</taxon>
        <taxon>Orthoptera</taxon>
        <taxon>Ensifera</taxon>
        <taxon>Gryllidea</taxon>
        <taxon>Grylloidea</taxon>
        <taxon>Gryllidae</taxon>
        <taxon>Gryllinae</taxon>
        <taxon>Gryllus</taxon>
    </lineage>
</organism>
<evidence type="ECO:0000256" key="3">
    <source>
        <dbReference type="ARBA" id="ARBA00001936"/>
    </source>
</evidence>
<comment type="catalytic activity">
    <reaction evidence="15">
        <text>beta-D-fructose 6-phosphate = dihydroxyacetone + D-glyceraldehyde 3-phosphate</text>
        <dbReference type="Rhea" id="RHEA:28002"/>
        <dbReference type="ChEBI" id="CHEBI:16016"/>
        <dbReference type="ChEBI" id="CHEBI:57634"/>
        <dbReference type="ChEBI" id="CHEBI:59776"/>
    </reaction>
</comment>
<protein>
    <recommendedName>
        <fullName evidence="6">Damage-control phosphatase ARMT1</fullName>
    </recommendedName>
    <alternativeName>
        <fullName evidence="13">Acidic residue methyltransferase 1</fullName>
    </alternativeName>
    <alternativeName>
        <fullName evidence="11">Protein-glutamate O-methyltransferase</fullName>
    </alternativeName>
    <alternativeName>
        <fullName evidence="12">Sugar phosphate phosphatase ARMT1</fullName>
    </alternativeName>
</protein>
<dbReference type="EMBL" id="JAZDUA010000006">
    <property type="protein sequence ID" value="KAK7874025.1"/>
    <property type="molecule type" value="Genomic_DNA"/>
</dbReference>
<evidence type="ECO:0000256" key="5">
    <source>
        <dbReference type="ARBA" id="ARBA00009519"/>
    </source>
</evidence>
<accession>A0AAN9W6H0</accession>
<dbReference type="AlphaFoldDB" id="A0AAN9W6H0"/>
<evidence type="ECO:0000256" key="16">
    <source>
        <dbReference type="SAM" id="MobiDB-lite"/>
    </source>
</evidence>
<proteinExistence type="inferred from homology"/>
<evidence type="ECO:0000313" key="18">
    <source>
        <dbReference type="EMBL" id="KAK7874025.1"/>
    </source>
</evidence>
<dbReference type="PANTHER" id="PTHR12260:SF6">
    <property type="entry name" value="DAMAGE-CONTROL PHOSPHATASE ARMT1"/>
    <property type="match status" value="1"/>
</dbReference>
<dbReference type="Pfam" id="PF01937">
    <property type="entry name" value="ARMT1-like_dom"/>
    <property type="match status" value="1"/>
</dbReference>
<feature type="domain" description="Damage-control phosphatase ARMT1-like metal-binding" evidence="17">
    <location>
        <begin position="325"/>
        <end position="679"/>
    </location>
</feature>
<evidence type="ECO:0000256" key="6">
    <source>
        <dbReference type="ARBA" id="ARBA00017414"/>
    </source>
</evidence>
<dbReference type="Proteomes" id="UP001378592">
    <property type="component" value="Unassembled WGS sequence"/>
</dbReference>
<dbReference type="GO" id="GO:0016791">
    <property type="term" value="F:phosphatase activity"/>
    <property type="evidence" value="ECO:0007669"/>
    <property type="project" value="TreeGrafter"/>
</dbReference>
<evidence type="ECO:0000256" key="7">
    <source>
        <dbReference type="ARBA" id="ARBA00022596"/>
    </source>
</evidence>
<comment type="catalytic activity">
    <reaction evidence="2">
        <text>beta-D-fructose 1-phosphate + H2O = D-fructose + phosphate</text>
        <dbReference type="Rhea" id="RHEA:35603"/>
        <dbReference type="ChEBI" id="CHEBI:15377"/>
        <dbReference type="ChEBI" id="CHEBI:37721"/>
        <dbReference type="ChEBI" id="CHEBI:43474"/>
        <dbReference type="ChEBI" id="CHEBI:138881"/>
    </reaction>
</comment>
<evidence type="ECO:0000313" key="19">
    <source>
        <dbReference type="Proteomes" id="UP001378592"/>
    </source>
</evidence>
<evidence type="ECO:0000256" key="11">
    <source>
        <dbReference type="ARBA" id="ARBA00030066"/>
    </source>
</evidence>
<reference evidence="18 19" key="1">
    <citation type="submission" date="2024-03" db="EMBL/GenBank/DDBJ databases">
        <title>The genome assembly and annotation of the cricket Gryllus longicercus Weissman &amp; Gray.</title>
        <authorList>
            <person name="Szrajer S."/>
            <person name="Gray D."/>
            <person name="Ylla G."/>
        </authorList>
    </citation>
    <scope>NUCLEOTIDE SEQUENCE [LARGE SCALE GENOMIC DNA]</scope>
    <source>
        <strain evidence="18">DAG 2021-001</strain>
        <tissue evidence="18">Whole body minus gut</tissue>
    </source>
</reference>
<evidence type="ECO:0000256" key="13">
    <source>
        <dbReference type="ARBA" id="ARBA00032801"/>
    </source>
</evidence>
<evidence type="ECO:0000256" key="8">
    <source>
        <dbReference type="ARBA" id="ARBA00022723"/>
    </source>
</evidence>
<comment type="cofactor">
    <cofactor evidence="3">
        <name>Mn(2+)</name>
        <dbReference type="ChEBI" id="CHEBI:29035"/>
    </cofactor>
</comment>
<keyword evidence="9" id="KW-0378">Hydrolase</keyword>
<feature type="compositionally biased region" description="Basic and acidic residues" evidence="16">
    <location>
        <begin position="100"/>
        <end position="109"/>
    </location>
</feature>
<sequence>MGSKLGGWWTGVKEVELRNQRFIVDQPPPFNTPMMAKWKQTYAYVTVMMRMAVILDMTLDQFKMDMEDVLQEEMLAAQEEAAKEKCPGSGEHSGQSSADHSAEHSTDKPKRGRNPICDALRFKCPGPLKHDDVASVQLEDLDAPPDLPPADVCPLKKRIRWTCVPPPLSMDEIDMAVGNSLEMEIQQNVNTLNTEWTPKYCYGTRKVEKDSFECFFGQLKIAKRKEREAAKGHADCNEKKCPHHGEGHHVDAPCPDKTCPMHSKQKSADGKQSEEDEIPPCDPRRKEKPKDVEWVVFGKKPAESEESLVDVDDPRFDEWCHVEKSLMQLKDEVQTNAWWQKLHDDLPDVQEWNKFLKERSRQDNVPKLRWISTIWIYAECYLFRRIHQIFRLTESVKDYDPFRRMKIKSLLQLLDGMHMAASDFYRVIDPQNNPTIKNRDAPEYLKMFLSLSLWGNRTDLLKGGPTSPMTDFTGGNPLIRVLTFSPSILVNEMDVVWQLLTSKDVGAEVRVDIVTDNAGFELFADFLLADFLVTYRLAATVHFHVKAMPWHISDATRDDVEEMIMLMAKSRKKSVPLAKLAERWYDYLACGIFVLKADYFWTLPFDYNDMRCSMAGAPLYSDLIYSTLIIFKGDLNYRKLVGDINWDPLTPFKLALRSFRPTNIIAMRTYKSDVSCGVPEYAYLFYPGMPKSWMLTGKVALVQYAQKRHCVPGLPHPP</sequence>
<dbReference type="InterPro" id="IPR002791">
    <property type="entry name" value="ARMT1-like_metal-bd"/>
</dbReference>
<dbReference type="InterPro" id="IPR036075">
    <property type="entry name" value="ARMT-1-like_metal-bd_sf"/>
</dbReference>
<evidence type="ECO:0000256" key="15">
    <source>
        <dbReference type="ARBA" id="ARBA00048809"/>
    </source>
</evidence>
<dbReference type="GO" id="GO:0006974">
    <property type="term" value="P:DNA damage response"/>
    <property type="evidence" value="ECO:0007669"/>
    <property type="project" value="TreeGrafter"/>
</dbReference>
<evidence type="ECO:0000256" key="9">
    <source>
        <dbReference type="ARBA" id="ARBA00022801"/>
    </source>
</evidence>
<evidence type="ECO:0000256" key="10">
    <source>
        <dbReference type="ARBA" id="ARBA00023211"/>
    </source>
</evidence>
<dbReference type="Gene3D" id="1.20.930.60">
    <property type="match status" value="1"/>
</dbReference>
<dbReference type="GO" id="GO:0005634">
    <property type="term" value="C:nucleus"/>
    <property type="evidence" value="ECO:0007669"/>
    <property type="project" value="TreeGrafter"/>
</dbReference>
<comment type="catalytic activity">
    <reaction evidence="1">
        <text>L-glutamyl-[protein] + S-adenosyl-L-methionine = [protein]-L-glutamate 5-O-methyl ester + S-adenosyl-L-homocysteine</text>
        <dbReference type="Rhea" id="RHEA:24452"/>
        <dbReference type="Rhea" id="RHEA-COMP:10208"/>
        <dbReference type="Rhea" id="RHEA-COMP:10311"/>
        <dbReference type="ChEBI" id="CHEBI:29973"/>
        <dbReference type="ChEBI" id="CHEBI:57856"/>
        <dbReference type="ChEBI" id="CHEBI:59789"/>
        <dbReference type="ChEBI" id="CHEBI:82795"/>
    </reaction>
</comment>
<keyword evidence="10" id="KW-0464">Manganese</keyword>
<dbReference type="GO" id="GO:0046872">
    <property type="term" value="F:metal ion binding"/>
    <property type="evidence" value="ECO:0007669"/>
    <property type="project" value="UniProtKB-KW"/>
</dbReference>
<evidence type="ECO:0000256" key="2">
    <source>
        <dbReference type="ARBA" id="ARBA00001326"/>
    </source>
</evidence>
<name>A0AAN9W6H0_9ORTH</name>
<feature type="region of interest" description="Disordered" evidence="16">
    <location>
        <begin position="78"/>
        <end position="114"/>
    </location>
</feature>
<evidence type="ECO:0000256" key="1">
    <source>
        <dbReference type="ARBA" id="ARBA00000807"/>
    </source>
</evidence>
<keyword evidence="19" id="KW-1185">Reference proteome</keyword>
<evidence type="ECO:0000256" key="14">
    <source>
        <dbReference type="ARBA" id="ARBA00045980"/>
    </source>
</evidence>
<dbReference type="SUPFAM" id="SSF111321">
    <property type="entry name" value="AF1104-like"/>
    <property type="match status" value="1"/>
</dbReference>
<dbReference type="InterPro" id="IPR039763">
    <property type="entry name" value="ARMT1"/>
</dbReference>
<comment type="function">
    <text evidence="14">Metal-dependent phosphatase that shows phosphatase activity against several substrates, including fructose-1-phosphate and fructose-6-phosphate. Its preference for fructose-1-phosphate, a strong glycating agent that causes DNA damage rather than a canonical yeast metabolite, suggests a damage-control function in hexose phosphate metabolism. Has also been shown to have O-methyltransferase activity that methylates glutamate residues of target proteins to form gamma-glutamyl methyl ester residues. Possibly methylates PCNA, suggesting it is involved in the DNA damage response.</text>
</comment>
<evidence type="ECO:0000256" key="12">
    <source>
        <dbReference type="ARBA" id="ARBA00030842"/>
    </source>
</evidence>
<evidence type="ECO:0000259" key="17">
    <source>
        <dbReference type="Pfam" id="PF01937"/>
    </source>
</evidence>
<comment type="caution">
    <text evidence="18">The sequence shown here is derived from an EMBL/GenBank/DDBJ whole genome shotgun (WGS) entry which is preliminary data.</text>
</comment>
<keyword evidence="8" id="KW-0479">Metal-binding</keyword>
<keyword evidence="7" id="KW-0533">Nickel</keyword>
<comment type="similarity">
    <text evidence="5">Belongs to the damage-control phosphatase family. Sugar phosphate phosphatase III subfamily.</text>
</comment>
<comment type="cofactor">
    <cofactor evidence="4">
        <name>Ni(2+)</name>
        <dbReference type="ChEBI" id="CHEBI:49786"/>
    </cofactor>
</comment>